<dbReference type="CDD" id="cd17535">
    <property type="entry name" value="REC_NarL-like"/>
    <property type="match status" value="1"/>
</dbReference>
<keyword evidence="2 6" id="KW-0238">DNA-binding</keyword>
<evidence type="ECO:0000259" key="5">
    <source>
        <dbReference type="PROSITE" id="PS50110"/>
    </source>
</evidence>
<dbReference type="PRINTS" id="PR00038">
    <property type="entry name" value="HTHLUXR"/>
</dbReference>
<organism evidence="6 7">
    <name type="scientific">Desulfolithobacter dissulfuricans</name>
    <dbReference type="NCBI Taxonomy" id="2795293"/>
    <lineage>
        <taxon>Bacteria</taxon>
        <taxon>Pseudomonadati</taxon>
        <taxon>Thermodesulfobacteriota</taxon>
        <taxon>Desulfobulbia</taxon>
        <taxon>Desulfobulbales</taxon>
        <taxon>Desulfobulbaceae</taxon>
        <taxon>Desulfolithobacter</taxon>
    </lineage>
</organism>
<evidence type="ECO:0000313" key="6">
    <source>
        <dbReference type="EMBL" id="BCO08388.1"/>
    </source>
</evidence>
<feature type="modified residue" description="4-aspartylphosphate" evidence="3">
    <location>
        <position position="55"/>
    </location>
</feature>
<dbReference type="Pfam" id="PF00072">
    <property type="entry name" value="Response_reg"/>
    <property type="match status" value="1"/>
</dbReference>
<dbReference type="InterPro" id="IPR058245">
    <property type="entry name" value="NreC/VraR/RcsB-like_REC"/>
</dbReference>
<dbReference type="InterPro" id="IPR011006">
    <property type="entry name" value="CheY-like_superfamily"/>
</dbReference>
<dbReference type="Proteomes" id="UP001063350">
    <property type="component" value="Chromosome"/>
</dbReference>
<dbReference type="PANTHER" id="PTHR43214">
    <property type="entry name" value="TWO-COMPONENT RESPONSE REGULATOR"/>
    <property type="match status" value="1"/>
</dbReference>
<dbReference type="PROSITE" id="PS00622">
    <property type="entry name" value="HTH_LUXR_1"/>
    <property type="match status" value="1"/>
</dbReference>
<dbReference type="InterPro" id="IPR039420">
    <property type="entry name" value="WalR-like"/>
</dbReference>
<dbReference type="InterPro" id="IPR001789">
    <property type="entry name" value="Sig_transdc_resp-reg_receiver"/>
</dbReference>
<evidence type="ECO:0000256" key="2">
    <source>
        <dbReference type="ARBA" id="ARBA00023125"/>
    </source>
</evidence>
<sequence length="223" mass="24944">MKTKVLIVDDHPIFRMGMRELLNQEDDFVVCGLAADMEEARRALAEQEVDMAIIDITLADDNGLELIREIRSSGRDIAILVLSMHDETVWAERALRAGARGYIMKKEASESVICALRNIRKGQIHVSPGMVSVLLDRMHQGSRDQGTSTVDLLTDRELEVFRLIGSGLSTREIALQMNLGIKTIGTYRDRIKQKLGLKNGTELTRRAVLWAEQESLGPNDSTL</sequence>
<keyword evidence="7" id="KW-1185">Reference proteome</keyword>
<dbReference type="PANTHER" id="PTHR43214:SF43">
    <property type="entry name" value="TWO-COMPONENT RESPONSE REGULATOR"/>
    <property type="match status" value="1"/>
</dbReference>
<evidence type="ECO:0000256" key="3">
    <source>
        <dbReference type="PROSITE-ProRule" id="PRU00169"/>
    </source>
</evidence>
<dbReference type="SMART" id="SM00448">
    <property type="entry name" value="REC"/>
    <property type="match status" value="1"/>
</dbReference>
<evidence type="ECO:0000259" key="4">
    <source>
        <dbReference type="PROSITE" id="PS50043"/>
    </source>
</evidence>
<dbReference type="CDD" id="cd06170">
    <property type="entry name" value="LuxR_C_like"/>
    <property type="match status" value="1"/>
</dbReference>
<keyword evidence="1 3" id="KW-0597">Phosphoprotein</keyword>
<dbReference type="EMBL" id="AP024233">
    <property type="protein sequence ID" value="BCO08388.1"/>
    <property type="molecule type" value="Genomic_DNA"/>
</dbReference>
<protein>
    <submittedName>
        <fullName evidence="6">DNA-binding response regulator</fullName>
    </submittedName>
</protein>
<dbReference type="GO" id="GO:0000160">
    <property type="term" value="P:phosphorelay signal transduction system"/>
    <property type="evidence" value="ECO:0007669"/>
    <property type="project" value="InterPro"/>
</dbReference>
<dbReference type="SUPFAM" id="SSF46894">
    <property type="entry name" value="C-terminal effector domain of the bipartite response regulators"/>
    <property type="match status" value="1"/>
</dbReference>
<reference evidence="6" key="1">
    <citation type="submission" date="2020-12" db="EMBL/GenBank/DDBJ databases">
        <title>Desulfobium dissulfuricans gen. nov., sp. nov., a novel mesophilic, sulfate-reducing bacterium isolated from a deep-sea hydrothermal vent.</title>
        <authorList>
            <person name="Hashimoto Y."/>
            <person name="Tame A."/>
            <person name="Sawayama S."/>
            <person name="Miyazaki J."/>
            <person name="Takai K."/>
            <person name="Nakagawa S."/>
        </authorList>
    </citation>
    <scope>NUCLEOTIDE SEQUENCE</scope>
    <source>
        <strain evidence="6">GF1</strain>
    </source>
</reference>
<feature type="domain" description="Response regulatory" evidence="5">
    <location>
        <begin position="4"/>
        <end position="120"/>
    </location>
</feature>
<dbReference type="PROSITE" id="PS50043">
    <property type="entry name" value="HTH_LUXR_2"/>
    <property type="match status" value="1"/>
</dbReference>
<feature type="domain" description="HTH luxR-type" evidence="4">
    <location>
        <begin position="146"/>
        <end position="211"/>
    </location>
</feature>
<evidence type="ECO:0000256" key="1">
    <source>
        <dbReference type="ARBA" id="ARBA00022553"/>
    </source>
</evidence>
<dbReference type="PROSITE" id="PS50110">
    <property type="entry name" value="RESPONSE_REGULATORY"/>
    <property type="match status" value="1"/>
</dbReference>
<dbReference type="InterPro" id="IPR016032">
    <property type="entry name" value="Sig_transdc_resp-reg_C-effctor"/>
</dbReference>
<evidence type="ECO:0000313" key="7">
    <source>
        <dbReference type="Proteomes" id="UP001063350"/>
    </source>
</evidence>
<dbReference type="GO" id="GO:0006355">
    <property type="term" value="P:regulation of DNA-templated transcription"/>
    <property type="evidence" value="ECO:0007669"/>
    <property type="project" value="InterPro"/>
</dbReference>
<dbReference type="AlphaFoldDB" id="A0A915TYZ6"/>
<dbReference type="InterPro" id="IPR000792">
    <property type="entry name" value="Tscrpt_reg_LuxR_C"/>
</dbReference>
<dbReference type="SUPFAM" id="SSF52172">
    <property type="entry name" value="CheY-like"/>
    <property type="match status" value="1"/>
</dbReference>
<dbReference type="KEGG" id="ddu:GF1_07640"/>
<proteinExistence type="predicted"/>
<dbReference type="Gene3D" id="3.40.50.2300">
    <property type="match status" value="1"/>
</dbReference>
<dbReference type="GO" id="GO:0003677">
    <property type="term" value="F:DNA binding"/>
    <property type="evidence" value="ECO:0007669"/>
    <property type="project" value="UniProtKB-KW"/>
</dbReference>
<dbReference type="Pfam" id="PF00196">
    <property type="entry name" value="GerE"/>
    <property type="match status" value="1"/>
</dbReference>
<accession>A0A915TYZ6</accession>
<dbReference type="RefSeq" id="WP_267928288.1">
    <property type="nucleotide sequence ID" value="NZ_AP024233.1"/>
</dbReference>
<dbReference type="SMART" id="SM00421">
    <property type="entry name" value="HTH_LUXR"/>
    <property type="match status" value="1"/>
</dbReference>
<gene>
    <name evidence="6" type="ORF">GF1_07640</name>
</gene>
<name>A0A915TYZ6_9BACT</name>